<dbReference type="EMBL" id="JAIWYP010000015">
    <property type="protein sequence ID" value="KAH3702005.1"/>
    <property type="molecule type" value="Genomic_DNA"/>
</dbReference>
<dbReference type="AlphaFoldDB" id="A0A9D3YNE6"/>
<organism evidence="1 2">
    <name type="scientific">Dreissena polymorpha</name>
    <name type="common">Zebra mussel</name>
    <name type="synonym">Mytilus polymorpha</name>
    <dbReference type="NCBI Taxonomy" id="45954"/>
    <lineage>
        <taxon>Eukaryota</taxon>
        <taxon>Metazoa</taxon>
        <taxon>Spiralia</taxon>
        <taxon>Lophotrochozoa</taxon>
        <taxon>Mollusca</taxon>
        <taxon>Bivalvia</taxon>
        <taxon>Autobranchia</taxon>
        <taxon>Heteroconchia</taxon>
        <taxon>Euheterodonta</taxon>
        <taxon>Imparidentia</taxon>
        <taxon>Neoheterodontei</taxon>
        <taxon>Myida</taxon>
        <taxon>Dreissenoidea</taxon>
        <taxon>Dreissenidae</taxon>
        <taxon>Dreissena</taxon>
    </lineage>
</organism>
<evidence type="ECO:0000313" key="1">
    <source>
        <dbReference type="EMBL" id="KAH3702005.1"/>
    </source>
</evidence>
<dbReference type="Proteomes" id="UP000828390">
    <property type="component" value="Unassembled WGS sequence"/>
</dbReference>
<proteinExistence type="predicted"/>
<dbReference type="InterPro" id="IPR011011">
    <property type="entry name" value="Znf_FYVE_PHD"/>
</dbReference>
<comment type="caution">
    <text evidence="1">The sequence shown here is derived from an EMBL/GenBank/DDBJ whole genome shotgun (WGS) entry which is preliminary data.</text>
</comment>
<gene>
    <name evidence="1" type="ORF">DPMN_077004</name>
</gene>
<name>A0A9D3YNE6_DREPO</name>
<sequence length="82" mass="9543">MKISSDLEIDDLTTSIPFMDNYSDDCEESFYEVRPLSEQLKSKDSPEDDWVYCELCCHWWYAVCSSSQDFVKGAFVCPKCCE</sequence>
<protein>
    <submittedName>
        <fullName evidence="1">Uncharacterized protein</fullName>
    </submittedName>
</protein>
<keyword evidence="2" id="KW-1185">Reference proteome</keyword>
<evidence type="ECO:0000313" key="2">
    <source>
        <dbReference type="Proteomes" id="UP000828390"/>
    </source>
</evidence>
<accession>A0A9D3YNE6</accession>
<reference evidence="1" key="2">
    <citation type="submission" date="2020-11" db="EMBL/GenBank/DDBJ databases">
        <authorList>
            <person name="McCartney M.A."/>
            <person name="Auch B."/>
            <person name="Kono T."/>
            <person name="Mallez S."/>
            <person name="Becker A."/>
            <person name="Gohl D.M."/>
            <person name="Silverstein K.A.T."/>
            <person name="Koren S."/>
            <person name="Bechman K.B."/>
            <person name="Herman A."/>
            <person name="Abrahante J.E."/>
            <person name="Garbe J."/>
        </authorList>
    </citation>
    <scope>NUCLEOTIDE SEQUENCE</scope>
    <source>
        <strain evidence="1">Duluth1</strain>
        <tissue evidence="1">Whole animal</tissue>
    </source>
</reference>
<dbReference type="SUPFAM" id="SSF57903">
    <property type="entry name" value="FYVE/PHD zinc finger"/>
    <property type="match status" value="1"/>
</dbReference>
<reference evidence="1" key="1">
    <citation type="journal article" date="2019" name="bioRxiv">
        <title>The Genome of the Zebra Mussel, Dreissena polymorpha: A Resource for Invasive Species Research.</title>
        <authorList>
            <person name="McCartney M.A."/>
            <person name="Auch B."/>
            <person name="Kono T."/>
            <person name="Mallez S."/>
            <person name="Zhang Y."/>
            <person name="Obille A."/>
            <person name="Becker A."/>
            <person name="Abrahante J.E."/>
            <person name="Garbe J."/>
            <person name="Badalamenti J.P."/>
            <person name="Herman A."/>
            <person name="Mangelson H."/>
            <person name="Liachko I."/>
            <person name="Sullivan S."/>
            <person name="Sone E.D."/>
            <person name="Koren S."/>
            <person name="Silverstein K.A.T."/>
            <person name="Beckman K.B."/>
            <person name="Gohl D.M."/>
        </authorList>
    </citation>
    <scope>NUCLEOTIDE SEQUENCE</scope>
    <source>
        <strain evidence="1">Duluth1</strain>
        <tissue evidence="1">Whole animal</tissue>
    </source>
</reference>